<dbReference type="InterPro" id="IPR013324">
    <property type="entry name" value="RNA_pol_sigma_r3/r4-like"/>
</dbReference>
<evidence type="ECO:0000259" key="6">
    <source>
        <dbReference type="Pfam" id="PF04542"/>
    </source>
</evidence>
<evidence type="ECO:0000256" key="2">
    <source>
        <dbReference type="ARBA" id="ARBA00011344"/>
    </source>
</evidence>
<dbReference type="InterPro" id="IPR014305">
    <property type="entry name" value="RNA_pol_sigma-G_actinobac"/>
</dbReference>
<dbReference type="SUPFAM" id="SSF54427">
    <property type="entry name" value="NTF2-like"/>
    <property type="match status" value="1"/>
</dbReference>
<dbReference type="SUPFAM" id="SSF88946">
    <property type="entry name" value="Sigma2 domain of RNA polymerase sigma factors"/>
    <property type="match status" value="1"/>
</dbReference>
<dbReference type="InterPro" id="IPR036388">
    <property type="entry name" value="WH-like_DNA-bd_sf"/>
</dbReference>
<dbReference type="PANTHER" id="PTHR43133:SF65">
    <property type="entry name" value="ECF RNA POLYMERASE SIGMA FACTOR SIGG"/>
    <property type="match status" value="1"/>
</dbReference>
<dbReference type="Gene3D" id="3.10.450.50">
    <property type="match status" value="1"/>
</dbReference>
<evidence type="ECO:0000259" key="7">
    <source>
        <dbReference type="Pfam" id="PF08281"/>
    </source>
</evidence>
<dbReference type="OrthoDB" id="6689546at2"/>
<sequence length="328" mass="36522">MSVDALLEGLGVGGLGEVDEPAFSGMAERHRRELHVHCYRMLGSFEDAEDTVQETFLRAWRRRETYEGRSTFRAWLYRIATNACLDLLDKSRPEPATGGEVLWLQPYPDQLLDELPAADADEPESVAMARETIELAYLVAVQHLAPRPRAVLILRDVLGWPAKDVADLLGDSVNSVNSALQRARAGMREHLPAERQDWTGGDEDAGTRDLVRRYTEASVATDVDTITALLRDDVRCSMPPTPGLYVGRDAVVHDWIESGFEDMKHLRAVLTSANRQPAVAFYMRQEEGTYLPLTIDVLRVTGGAIAEIITFHADQFPRLGLPETLGMP</sequence>
<dbReference type="NCBIfam" id="NF006089">
    <property type="entry name" value="PRK08241.1"/>
    <property type="match status" value="1"/>
</dbReference>
<name>A0A4R7ZXE2_9ACTN</name>
<feature type="domain" description="RNA polymerase sigma-70 region 2" evidence="6">
    <location>
        <begin position="27"/>
        <end position="92"/>
    </location>
</feature>
<keyword evidence="4" id="KW-0731">Sigma factor</keyword>
<comment type="subunit">
    <text evidence="2">Interacts transiently with the RNA polymerase catalytic core formed by RpoA, RpoB, RpoC and RpoZ (2 alpha, 1 beta, 1 beta' and 1 omega subunit) to form the RNA polymerase holoenzyme that can initiate transcription.</text>
</comment>
<dbReference type="InterPro" id="IPR032710">
    <property type="entry name" value="NTF2-like_dom_sf"/>
</dbReference>
<keyword evidence="10" id="KW-1185">Reference proteome</keyword>
<reference evidence="9 10" key="1">
    <citation type="submission" date="2019-03" db="EMBL/GenBank/DDBJ databases">
        <title>Genomic Encyclopedia of Type Strains, Phase III (KMG-III): the genomes of soil and plant-associated and newly described type strains.</title>
        <authorList>
            <person name="Whitman W."/>
        </authorList>
    </citation>
    <scope>NUCLEOTIDE SEQUENCE [LARGE SCALE GENOMIC DNA]</scope>
    <source>
        <strain evidence="9 10">VKM Ac-2570</strain>
    </source>
</reference>
<protein>
    <submittedName>
        <fullName evidence="9">RNA polymerase sigma-70 factor (ECF subfamily)</fullName>
    </submittedName>
</protein>
<comment type="similarity">
    <text evidence="1">Belongs to the sigma-70 factor family. ECF subfamily.</text>
</comment>
<dbReference type="InterPro" id="IPR007627">
    <property type="entry name" value="RNA_pol_sigma70_r2"/>
</dbReference>
<dbReference type="RefSeq" id="WP_134116850.1">
    <property type="nucleotide sequence ID" value="NZ_SODF01000001.1"/>
</dbReference>
<dbReference type="AlphaFoldDB" id="A0A4R7ZXE2"/>
<dbReference type="InterPro" id="IPR037401">
    <property type="entry name" value="SnoaL-like"/>
</dbReference>
<accession>A0A4R7ZXE2</accession>
<feature type="domain" description="SnoaL-like" evidence="8">
    <location>
        <begin position="211"/>
        <end position="307"/>
    </location>
</feature>
<dbReference type="Pfam" id="PF08281">
    <property type="entry name" value="Sigma70_r4_2"/>
    <property type="match status" value="1"/>
</dbReference>
<dbReference type="Pfam" id="PF12680">
    <property type="entry name" value="SnoaL_2"/>
    <property type="match status" value="1"/>
</dbReference>
<keyword evidence="5" id="KW-0804">Transcription</keyword>
<dbReference type="Proteomes" id="UP000295447">
    <property type="component" value="Unassembled WGS sequence"/>
</dbReference>
<dbReference type="Gene3D" id="1.10.10.10">
    <property type="entry name" value="Winged helix-like DNA-binding domain superfamily/Winged helix DNA-binding domain"/>
    <property type="match status" value="1"/>
</dbReference>
<comment type="caution">
    <text evidence="9">The sequence shown here is derived from an EMBL/GenBank/DDBJ whole genome shotgun (WGS) entry which is preliminary data.</text>
</comment>
<dbReference type="NCBIfam" id="TIGR02960">
    <property type="entry name" value="SigX5"/>
    <property type="match status" value="1"/>
</dbReference>
<keyword evidence="3" id="KW-0805">Transcription regulation</keyword>
<dbReference type="InterPro" id="IPR013249">
    <property type="entry name" value="RNA_pol_sigma70_r4_t2"/>
</dbReference>
<evidence type="ECO:0000256" key="3">
    <source>
        <dbReference type="ARBA" id="ARBA00023015"/>
    </source>
</evidence>
<gene>
    <name evidence="9" type="ORF">EV650_1615</name>
</gene>
<proteinExistence type="inferred from homology"/>
<dbReference type="GO" id="GO:0003677">
    <property type="term" value="F:DNA binding"/>
    <property type="evidence" value="ECO:0007669"/>
    <property type="project" value="InterPro"/>
</dbReference>
<organism evidence="9 10">
    <name type="scientific">Kribbella kalugense</name>
    <dbReference type="NCBI Taxonomy" id="2512221"/>
    <lineage>
        <taxon>Bacteria</taxon>
        <taxon>Bacillati</taxon>
        <taxon>Actinomycetota</taxon>
        <taxon>Actinomycetes</taxon>
        <taxon>Propionibacteriales</taxon>
        <taxon>Kribbellaceae</taxon>
        <taxon>Kribbella</taxon>
    </lineage>
</organism>
<dbReference type="GO" id="GO:0006352">
    <property type="term" value="P:DNA-templated transcription initiation"/>
    <property type="evidence" value="ECO:0007669"/>
    <property type="project" value="InterPro"/>
</dbReference>
<dbReference type="Gene3D" id="1.10.1740.10">
    <property type="match status" value="1"/>
</dbReference>
<evidence type="ECO:0000256" key="5">
    <source>
        <dbReference type="ARBA" id="ARBA00023163"/>
    </source>
</evidence>
<evidence type="ECO:0000256" key="1">
    <source>
        <dbReference type="ARBA" id="ARBA00010641"/>
    </source>
</evidence>
<evidence type="ECO:0000313" key="9">
    <source>
        <dbReference type="EMBL" id="TDW22769.1"/>
    </source>
</evidence>
<evidence type="ECO:0000256" key="4">
    <source>
        <dbReference type="ARBA" id="ARBA00023082"/>
    </source>
</evidence>
<dbReference type="EMBL" id="SODF01000001">
    <property type="protein sequence ID" value="TDW22769.1"/>
    <property type="molecule type" value="Genomic_DNA"/>
</dbReference>
<dbReference type="NCBIfam" id="TIGR02937">
    <property type="entry name" value="sigma70-ECF"/>
    <property type="match status" value="1"/>
</dbReference>
<feature type="domain" description="RNA polymerase sigma factor 70 region 4 type 2" evidence="7">
    <location>
        <begin position="136"/>
        <end position="185"/>
    </location>
</feature>
<dbReference type="InterPro" id="IPR013325">
    <property type="entry name" value="RNA_pol_sigma_r2"/>
</dbReference>
<dbReference type="Pfam" id="PF04542">
    <property type="entry name" value="Sigma70_r2"/>
    <property type="match status" value="1"/>
</dbReference>
<evidence type="ECO:0000259" key="8">
    <source>
        <dbReference type="Pfam" id="PF12680"/>
    </source>
</evidence>
<dbReference type="InterPro" id="IPR014284">
    <property type="entry name" value="RNA_pol_sigma-70_dom"/>
</dbReference>
<evidence type="ECO:0000313" key="10">
    <source>
        <dbReference type="Proteomes" id="UP000295447"/>
    </source>
</evidence>
<dbReference type="PANTHER" id="PTHR43133">
    <property type="entry name" value="RNA POLYMERASE ECF-TYPE SIGMA FACTO"/>
    <property type="match status" value="1"/>
</dbReference>
<dbReference type="SUPFAM" id="SSF88659">
    <property type="entry name" value="Sigma3 and sigma4 domains of RNA polymerase sigma factors"/>
    <property type="match status" value="1"/>
</dbReference>
<dbReference type="GO" id="GO:0016987">
    <property type="term" value="F:sigma factor activity"/>
    <property type="evidence" value="ECO:0007669"/>
    <property type="project" value="UniProtKB-KW"/>
</dbReference>
<dbReference type="InterPro" id="IPR039425">
    <property type="entry name" value="RNA_pol_sigma-70-like"/>
</dbReference>